<feature type="domain" description="DUF403" evidence="1">
    <location>
        <begin position="4"/>
        <end position="289"/>
    </location>
</feature>
<dbReference type="RefSeq" id="WP_015799064.1">
    <property type="nucleotide sequence ID" value="NC_013124.1"/>
</dbReference>
<dbReference type="AlphaFoldDB" id="C7M0S7"/>
<dbReference type="STRING" id="525909.Afer_1669"/>
<proteinExistence type="predicted"/>
<organism evidence="2 3">
    <name type="scientific">Acidimicrobium ferrooxidans (strain DSM 10331 / JCM 15462 / NBRC 103882 / ICP)</name>
    <dbReference type="NCBI Taxonomy" id="525909"/>
    <lineage>
        <taxon>Bacteria</taxon>
        <taxon>Bacillati</taxon>
        <taxon>Actinomycetota</taxon>
        <taxon>Acidimicrobiia</taxon>
        <taxon>Acidimicrobiales</taxon>
        <taxon>Acidimicrobiaceae</taxon>
        <taxon>Acidimicrobium</taxon>
    </lineage>
</organism>
<keyword evidence="3" id="KW-1185">Reference proteome</keyword>
<evidence type="ECO:0000259" key="1">
    <source>
        <dbReference type="Pfam" id="PF04168"/>
    </source>
</evidence>
<dbReference type="eggNOG" id="COG2307">
    <property type="taxonomic scope" value="Bacteria"/>
</dbReference>
<accession>C7M0S7</accession>
<dbReference type="PANTHER" id="PTHR34595">
    <property type="entry name" value="BLR5612 PROTEIN"/>
    <property type="match status" value="1"/>
</dbReference>
<dbReference type="InterPro" id="IPR051680">
    <property type="entry name" value="ATP-dep_Glu-Cys_Ligase-2"/>
</dbReference>
<gene>
    <name evidence="2" type="ordered locus">Afer_1669</name>
</gene>
<name>C7M0S7_ACIFD</name>
<sequence>MIRPRAAASTYWLGRYLERIDATVRVLEVQIDASVQHRSGLPSAALANSLGIAIPEQLASRDDLVRLLLTDPAVPGSVPFCAAMALADARDVRDLLTSELFEAINATARAIANTARTASTIPWARVLATGRDVHSRVATCFGLCEMTLARDGYWALFGIGSSIERVEMTARILGAWRAHASTEEDWHTLLRSVGSLEIHLRRHGIRGSTPHRVLSDLVGALDNPRAIAFGLNEVARRARLLPRSLVGARVAKTAAELAHELHRTPERIGTRSGEVAALEASRTLHHLIETTIALPSQPPRWQLSDQLASEVTR</sequence>
<dbReference type="Proteomes" id="UP000000771">
    <property type="component" value="Chromosome"/>
</dbReference>
<dbReference type="PANTHER" id="PTHR34595:SF7">
    <property type="entry name" value="SLL1039 PROTEIN"/>
    <property type="match status" value="1"/>
</dbReference>
<evidence type="ECO:0000313" key="3">
    <source>
        <dbReference type="Proteomes" id="UP000000771"/>
    </source>
</evidence>
<dbReference type="HOGENOM" id="CLU_868195_0_0_11"/>
<reference evidence="2 3" key="1">
    <citation type="journal article" date="2009" name="Stand. Genomic Sci.">
        <title>Complete genome sequence of Acidimicrobium ferrooxidans type strain (ICP).</title>
        <authorList>
            <person name="Clum A."/>
            <person name="Nolan M."/>
            <person name="Lang E."/>
            <person name="Glavina Del Rio T."/>
            <person name="Tice H."/>
            <person name="Copeland A."/>
            <person name="Cheng J.F."/>
            <person name="Lucas S."/>
            <person name="Chen F."/>
            <person name="Bruce D."/>
            <person name="Goodwin L."/>
            <person name="Pitluck S."/>
            <person name="Ivanova N."/>
            <person name="Mavrommatis K."/>
            <person name="Mikhailova N."/>
            <person name="Pati A."/>
            <person name="Chen A."/>
            <person name="Palaniappan K."/>
            <person name="Goker M."/>
            <person name="Spring S."/>
            <person name="Land M."/>
            <person name="Hauser L."/>
            <person name="Chang Y.J."/>
            <person name="Jeffries C.C."/>
            <person name="Chain P."/>
            <person name="Bristow J."/>
            <person name="Eisen J.A."/>
            <person name="Markowitz V."/>
            <person name="Hugenholtz P."/>
            <person name="Kyrpides N.C."/>
            <person name="Klenk H.P."/>
            <person name="Lapidus A."/>
        </authorList>
    </citation>
    <scope>NUCLEOTIDE SEQUENCE [LARGE SCALE GENOMIC DNA]</scope>
    <source>
        <strain evidence="3">DSM 10331 / JCM 15462 / NBRC 103882 / ICP</strain>
    </source>
</reference>
<dbReference type="InterPro" id="IPR007296">
    <property type="entry name" value="DUF403"/>
</dbReference>
<dbReference type="EMBL" id="CP001631">
    <property type="protein sequence ID" value="ACU54585.1"/>
    <property type="molecule type" value="Genomic_DNA"/>
</dbReference>
<evidence type="ECO:0000313" key="2">
    <source>
        <dbReference type="EMBL" id="ACU54585.1"/>
    </source>
</evidence>
<protein>
    <recommendedName>
        <fullName evidence="1">DUF403 domain-containing protein</fullName>
    </recommendedName>
</protein>
<dbReference type="KEGG" id="afo:Afer_1669"/>
<dbReference type="Pfam" id="PF04168">
    <property type="entry name" value="Alpha-E"/>
    <property type="match status" value="1"/>
</dbReference>